<proteinExistence type="predicted"/>
<dbReference type="EMBL" id="MU006561">
    <property type="protein sequence ID" value="KAF2751848.1"/>
    <property type="molecule type" value="Genomic_DNA"/>
</dbReference>
<evidence type="ECO:0000313" key="3">
    <source>
        <dbReference type="Proteomes" id="UP000799440"/>
    </source>
</evidence>
<name>A0A6A6VMM4_9PLEO</name>
<dbReference type="Pfam" id="PF05686">
    <property type="entry name" value="Glyco_transf_90"/>
    <property type="match status" value="1"/>
</dbReference>
<reference evidence="2" key="1">
    <citation type="journal article" date="2020" name="Stud. Mycol.">
        <title>101 Dothideomycetes genomes: a test case for predicting lifestyles and emergence of pathogens.</title>
        <authorList>
            <person name="Haridas S."/>
            <person name="Albert R."/>
            <person name="Binder M."/>
            <person name="Bloem J."/>
            <person name="Labutti K."/>
            <person name="Salamov A."/>
            <person name="Andreopoulos B."/>
            <person name="Baker S."/>
            <person name="Barry K."/>
            <person name="Bills G."/>
            <person name="Bluhm B."/>
            <person name="Cannon C."/>
            <person name="Castanera R."/>
            <person name="Culley D."/>
            <person name="Daum C."/>
            <person name="Ezra D."/>
            <person name="Gonzalez J."/>
            <person name="Henrissat B."/>
            <person name="Kuo A."/>
            <person name="Liang C."/>
            <person name="Lipzen A."/>
            <person name="Lutzoni F."/>
            <person name="Magnuson J."/>
            <person name="Mondo S."/>
            <person name="Nolan M."/>
            <person name="Ohm R."/>
            <person name="Pangilinan J."/>
            <person name="Park H.-J."/>
            <person name="Ramirez L."/>
            <person name="Alfaro M."/>
            <person name="Sun H."/>
            <person name="Tritt A."/>
            <person name="Yoshinaga Y."/>
            <person name="Zwiers L.-H."/>
            <person name="Turgeon B."/>
            <person name="Goodwin S."/>
            <person name="Spatafora J."/>
            <person name="Crous P."/>
            <person name="Grigoriev I."/>
        </authorList>
    </citation>
    <scope>NUCLEOTIDE SEQUENCE</scope>
    <source>
        <strain evidence="2">CBS 119925</strain>
    </source>
</reference>
<evidence type="ECO:0000259" key="1">
    <source>
        <dbReference type="SMART" id="SM00672"/>
    </source>
</evidence>
<feature type="domain" description="Glycosyl transferase CAP10" evidence="1">
    <location>
        <begin position="251"/>
        <end position="537"/>
    </location>
</feature>
<evidence type="ECO:0000313" key="2">
    <source>
        <dbReference type="EMBL" id="KAF2751848.1"/>
    </source>
</evidence>
<gene>
    <name evidence="2" type="ORF">M011DRAFT_463340</name>
</gene>
<dbReference type="SUPFAM" id="SSF49329">
    <property type="entry name" value="Cu,Zn superoxide dismutase-like"/>
    <property type="match status" value="1"/>
</dbReference>
<dbReference type="InterPro" id="IPR051091">
    <property type="entry name" value="O-Glucosyltr/Glycosyltrsf_90"/>
</dbReference>
<keyword evidence="3" id="KW-1185">Reference proteome</keyword>
<dbReference type="OrthoDB" id="541052at2759"/>
<dbReference type="GO" id="GO:0006801">
    <property type="term" value="P:superoxide metabolic process"/>
    <property type="evidence" value="ECO:0007669"/>
    <property type="project" value="InterPro"/>
</dbReference>
<dbReference type="PANTHER" id="PTHR12203">
    <property type="entry name" value="KDEL LYS-ASP-GLU-LEU CONTAINING - RELATED"/>
    <property type="match status" value="1"/>
</dbReference>
<protein>
    <submittedName>
        <fullName evidence="2">Glycosyltransferase family 90 protein</fullName>
    </submittedName>
</protein>
<dbReference type="SMART" id="SM00672">
    <property type="entry name" value="CAP10"/>
    <property type="match status" value="1"/>
</dbReference>
<dbReference type="PANTHER" id="PTHR12203:SF61">
    <property type="entry name" value="CAPSULE PROTEIN"/>
    <property type="match status" value="1"/>
</dbReference>
<dbReference type="InterPro" id="IPR036423">
    <property type="entry name" value="SOD-like_Cu/Zn_dom_sf"/>
</dbReference>
<sequence>MYTSMRTFAPQSFNSKGIVVSLLAFAILILWFSHASLHRHWTAVQFHYSGPGRITEHPIGALATYYRSVFEAELASQSTTLEQAEERYIERYKRPPPPGFDHWFALARRLGSPIIDNYDSIEQSLRHLRHASAQELRTALRSAVAGGFRGCSWSTSDGVANLGACDWIGKEVDKMLRYVQDPLPDIEALMNLLDEPRVLYAPGIQSDDEVWHDGHGQQAWHDVTRTCSTENNITPSHQEADRITKSTTLPFLGDVEASKNLCRHPEYAHQHGFFQSPTSFLYTTSPVPMFSPARLSTFSDILYPPPFYFGTRDQGAYEESLDPDWASKRPEVFWAGSTTGSGPQDSSWQTSHRQRFVDRVNALSNHSFGTVFLTETSPGTWEPYTSQDLLTKLYNVHFTAIIQCSAPACTAQHSHFHPVNRTSPLASLAHKFVFDIDGNSFSGRFYTLLESRSAVLKQTLFKEWHDDRLVPWVHYFPVSMDMGELPEMMRFLALTERGDAIARQVAEAGREWSRRALRREDAAVYLFRLLLELGRLMEGGE</sequence>
<dbReference type="InterPro" id="IPR006598">
    <property type="entry name" value="CAP10"/>
</dbReference>
<dbReference type="Proteomes" id="UP000799440">
    <property type="component" value="Unassembled WGS sequence"/>
</dbReference>
<dbReference type="GO" id="GO:0046872">
    <property type="term" value="F:metal ion binding"/>
    <property type="evidence" value="ECO:0007669"/>
    <property type="project" value="InterPro"/>
</dbReference>
<organism evidence="2 3">
    <name type="scientific">Sporormia fimetaria CBS 119925</name>
    <dbReference type="NCBI Taxonomy" id="1340428"/>
    <lineage>
        <taxon>Eukaryota</taxon>
        <taxon>Fungi</taxon>
        <taxon>Dikarya</taxon>
        <taxon>Ascomycota</taxon>
        <taxon>Pezizomycotina</taxon>
        <taxon>Dothideomycetes</taxon>
        <taxon>Pleosporomycetidae</taxon>
        <taxon>Pleosporales</taxon>
        <taxon>Sporormiaceae</taxon>
        <taxon>Sporormia</taxon>
    </lineage>
</organism>
<dbReference type="AlphaFoldDB" id="A0A6A6VMM4"/>
<accession>A0A6A6VMM4</accession>